<dbReference type="Gene3D" id="1.20.58.2190">
    <property type="match status" value="1"/>
</dbReference>
<reference evidence="3" key="2">
    <citation type="submission" date="2024-10" db="UniProtKB">
        <authorList>
            <consortium name="EnsemblProtists"/>
        </authorList>
    </citation>
    <scope>IDENTIFICATION</scope>
</reference>
<name>A0A0D3J8F4_EMIH1</name>
<feature type="compositionally biased region" description="Basic and acidic residues" evidence="1">
    <location>
        <begin position="150"/>
        <end position="184"/>
    </location>
</feature>
<sequence>MSRPTVEEAVEVLMMNEPKAFRIVTEVLFKIVRNIELHPHEPKYSQISTGSAAYTGKIACAKGGLRFLRAVGFEKREAAAGGAGCSSDAGDAPTLVLAAPDAEVLEAGKQALKAAVKEFGAKVEAARVAENKAAAFKLAELKRVSAQNNSKRDATAEAERRQIMEGMAADKAELERQRDPSNFC</sequence>
<evidence type="ECO:0000313" key="3">
    <source>
        <dbReference type="EnsemblProtists" id="EOD19789"/>
    </source>
</evidence>
<dbReference type="GO" id="GO:0005737">
    <property type="term" value="C:cytoplasm"/>
    <property type="evidence" value="ECO:0007669"/>
    <property type="project" value="TreeGrafter"/>
</dbReference>
<dbReference type="KEGG" id="ehx:EMIHUDRAFT_374040"/>
<evidence type="ECO:0000313" key="4">
    <source>
        <dbReference type="Proteomes" id="UP000013827"/>
    </source>
</evidence>
<organism evidence="3 4">
    <name type="scientific">Emiliania huxleyi (strain CCMP1516)</name>
    <dbReference type="NCBI Taxonomy" id="280463"/>
    <lineage>
        <taxon>Eukaryota</taxon>
        <taxon>Haptista</taxon>
        <taxon>Haptophyta</taxon>
        <taxon>Prymnesiophyceae</taxon>
        <taxon>Isochrysidales</taxon>
        <taxon>Noelaerhabdaceae</taxon>
        <taxon>Emiliania</taxon>
    </lineage>
</organism>
<dbReference type="Pfam" id="PF09409">
    <property type="entry name" value="PUB"/>
    <property type="match status" value="1"/>
</dbReference>
<dbReference type="EnsemblProtists" id="EOD19789">
    <property type="protein sequence ID" value="EOD19789"/>
    <property type="gene ID" value="EMIHUDRAFT_374040"/>
</dbReference>
<evidence type="ECO:0000256" key="1">
    <source>
        <dbReference type="SAM" id="MobiDB-lite"/>
    </source>
</evidence>
<protein>
    <recommendedName>
        <fullName evidence="2">PUB domain-containing protein</fullName>
    </recommendedName>
</protein>
<dbReference type="Proteomes" id="UP000013827">
    <property type="component" value="Unassembled WGS sequence"/>
</dbReference>
<accession>A0A0D3J8F4</accession>
<dbReference type="CDD" id="cd09212">
    <property type="entry name" value="PUB"/>
    <property type="match status" value="1"/>
</dbReference>
<dbReference type="RefSeq" id="XP_005772218.1">
    <property type="nucleotide sequence ID" value="XM_005772161.1"/>
</dbReference>
<dbReference type="InterPro" id="IPR036339">
    <property type="entry name" value="PUB-like_dom_sf"/>
</dbReference>
<dbReference type="InterPro" id="IPR018997">
    <property type="entry name" value="PUB_domain"/>
</dbReference>
<dbReference type="AlphaFoldDB" id="A0A0D3J8F4"/>
<feature type="domain" description="PUB" evidence="2">
    <location>
        <begin position="21"/>
        <end position="86"/>
    </location>
</feature>
<dbReference type="PaxDb" id="2903-EOD19789"/>
<dbReference type="GeneID" id="17265336"/>
<dbReference type="PANTHER" id="PTHR23153">
    <property type="entry name" value="UBX-RELATED"/>
    <property type="match status" value="1"/>
</dbReference>
<dbReference type="GeneID" id="17273847"/>
<dbReference type="RefSeq" id="XP_005780731.1">
    <property type="nucleotide sequence ID" value="XM_005780674.1"/>
</dbReference>
<dbReference type="EnsemblProtists" id="EOD28302">
    <property type="protein sequence ID" value="EOD28302"/>
    <property type="gene ID" value="EMIHUDRAFT_366230"/>
</dbReference>
<keyword evidence="4" id="KW-1185">Reference proteome</keyword>
<dbReference type="KEGG" id="ehx:EMIHUDRAFT_366230"/>
<dbReference type="HOGENOM" id="CLU_1470808_0_0_1"/>
<dbReference type="PANTHER" id="PTHR23153:SF38">
    <property type="entry name" value="UBX DOMAIN-CONTAINING PROTEIN 6"/>
    <property type="match status" value="1"/>
</dbReference>
<feature type="region of interest" description="Disordered" evidence="1">
    <location>
        <begin position="145"/>
        <end position="184"/>
    </location>
</feature>
<dbReference type="OMA" id="QIMEGMA"/>
<evidence type="ECO:0000259" key="2">
    <source>
        <dbReference type="Pfam" id="PF09409"/>
    </source>
</evidence>
<dbReference type="SUPFAM" id="SSF143503">
    <property type="entry name" value="PUG domain-like"/>
    <property type="match status" value="1"/>
</dbReference>
<reference evidence="4" key="1">
    <citation type="journal article" date="2013" name="Nature">
        <title>Pan genome of the phytoplankton Emiliania underpins its global distribution.</title>
        <authorList>
            <person name="Read B.A."/>
            <person name="Kegel J."/>
            <person name="Klute M.J."/>
            <person name="Kuo A."/>
            <person name="Lefebvre S.C."/>
            <person name="Maumus F."/>
            <person name="Mayer C."/>
            <person name="Miller J."/>
            <person name="Monier A."/>
            <person name="Salamov A."/>
            <person name="Young J."/>
            <person name="Aguilar M."/>
            <person name="Claverie J.M."/>
            <person name="Frickenhaus S."/>
            <person name="Gonzalez K."/>
            <person name="Herman E.K."/>
            <person name="Lin Y.C."/>
            <person name="Napier J."/>
            <person name="Ogata H."/>
            <person name="Sarno A.F."/>
            <person name="Shmutz J."/>
            <person name="Schroeder D."/>
            <person name="de Vargas C."/>
            <person name="Verret F."/>
            <person name="von Dassow P."/>
            <person name="Valentin K."/>
            <person name="Van de Peer Y."/>
            <person name="Wheeler G."/>
            <person name="Dacks J.B."/>
            <person name="Delwiche C.F."/>
            <person name="Dyhrman S.T."/>
            <person name="Glockner G."/>
            <person name="John U."/>
            <person name="Richards T."/>
            <person name="Worden A.Z."/>
            <person name="Zhang X."/>
            <person name="Grigoriev I.V."/>
            <person name="Allen A.E."/>
            <person name="Bidle K."/>
            <person name="Borodovsky M."/>
            <person name="Bowler C."/>
            <person name="Brownlee C."/>
            <person name="Cock J.M."/>
            <person name="Elias M."/>
            <person name="Gladyshev V.N."/>
            <person name="Groth M."/>
            <person name="Guda C."/>
            <person name="Hadaegh A."/>
            <person name="Iglesias-Rodriguez M.D."/>
            <person name="Jenkins J."/>
            <person name="Jones B.M."/>
            <person name="Lawson T."/>
            <person name="Leese F."/>
            <person name="Lindquist E."/>
            <person name="Lobanov A."/>
            <person name="Lomsadze A."/>
            <person name="Malik S.B."/>
            <person name="Marsh M.E."/>
            <person name="Mackinder L."/>
            <person name="Mock T."/>
            <person name="Mueller-Roeber B."/>
            <person name="Pagarete A."/>
            <person name="Parker M."/>
            <person name="Probert I."/>
            <person name="Quesneville H."/>
            <person name="Raines C."/>
            <person name="Rensing S.A."/>
            <person name="Riano-Pachon D.M."/>
            <person name="Richier S."/>
            <person name="Rokitta S."/>
            <person name="Shiraiwa Y."/>
            <person name="Soanes D.M."/>
            <person name="van der Giezen M."/>
            <person name="Wahlund T.M."/>
            <person name="Williams B."/>
            <person name="Wilson W."/>
            <person name="Wolfe G."/>
            <person name="Wurch L.L."/>
        </authorList>
    </citation>
    <scope>NUCLEOTIDE SEQUENCE</scope>
</reference>
<proteinExistence type="predicted"/>